<reference evidence="2" key="1">
    <citation type="submission" date="2022-10" db="EMBL/GenBank/DDBJ databases">
        <title>Genome assembly of Pristionchus species.</title>
        <authorList>
            <person name="Yoshida K."/>
            <person name="Sommer R.J."/>
        </authorList>
    </citation>
    <scope>NUCLEOTIDE SEQUENCE [LARGE SCALE GENOMIC DNA]</scope>
    <source>
        <strain evidence="2">RS5460</strain>
    </source>
</reference>
<dbReference type="Proteomes" id="UP001328107">
    <property type="component" value="Unassembled WGS sequence"/>
</dbReference>
<keyword evidence="2" id="KW-1185">Reference proteome</keyword>
<sequence>NRRRLSRKRHTKMCMQFCGRFSTSIRKGERKFLLLERKRSSTHPTGRISPLLIVPCQTCPE</sequence>
<dbReference type="AlphaFoldDB" id="A0AAN5ICL2"/>
<comment type="caution">
    <text evidence="1">The sequence shown here is derived from an EMBL/GenBank/DDBJ whole genome shotgun (WGS) entry which is preliminary data.</text>
</comment>
<name>A0AAN5ICL2_9BILA</name>
<organism evidence="1 2">
    <name type="scientific">Pristionchus mayeri</name>
    <dbReference type="NCBI Taxonomy" id="1317129"/>
    <lineage>
        <taxon>Eukaryota</taxon>
        <taxon>Metazoa</taxon>
        <taxon>Ecdysozoa</taxon>
        <taxon>Nematoda</taxon>
        <taxon>Chromadorea</taxon>
        <taxon>Rhabditida</taxon>
        <taxon>Rhabditina</taxon>
        <taxon>Diplogasteromorpha</taxon>
        <taxon>Diplogasteroidea</taxon>
        <taxon>Neodiplogasteridae</taxon>
        <taxon>Pristionchus</taxon>
    </lineage>
</organism>
<proteinExistence type="predicted"/>
<feature type="non-terminal residue" evidence="1">
    <location>
        <position position="61"/>
    </location>
</feature>
<evidence type="ECO:0000313" key="1">
    <source>
        <dbReference type="EMBL" id="GMR57766.1"/>
    </source>
</evidence>
<accession>A0AAN5ICL2</accession>
<protein>
    <submittedName>
        <fullName evidence="1">Uncharacterized protein</fullName>
    </submittedName>
</protein>
<evidence type="ECO:0000313" key="2">
    <source>
        <dbReference type="Proteomes" id="UP001328107"/>
    </source>
</evidence>
<dbReference type="EMBL" id="BTRK01000006">
    <property type="protein sequence ID" value="GMR57766.1"/>
    <property type="molecule type" value="Genomic_DNA"/>
</dbReference>
<gene>
    <name evidence="1" type="ORF">PMAYCL1PPCAC_27961</name>
</gene>
<feature type="non-terminal residue" evidence="1">
    <location>
        <position position="1"/>
    </location>
</feature>